<protein>
    <recommendedName>
        <fullName evidence="2">EcsC family protein</fullName>
    </recommendedName>
</protein>
<dbReference type="AlphaFoldDB" id="A0A6J4Q373"/>
<proteinExistence type="predicted"/>
<evidence type="ECO:0008006" key="2">
    <source>
        <dbReference type="Google" id="ProtNLM"/>
    </source>
</evidence>
<sequence>MLQKVVHAYDRNARAEYFRRKYPGLSSDEIADALISVTARYATVAGGVAGAAATSTQLATLTTAGMTAPLFVGAIGSEMIYLVRIQLRLVLDLSVVYDLRLDPEDPEDVLMVFGYALGIAPAEMLGTVASKAAGGGTKTLVKKYVSKEVLRAIQDFARKLGFKILQRTILKYAVPVASAAVGGGYNYVATNVGFERSGREDGGALSQFDPLPAACLRYDRVAF</sequence>
<accession>A0A6J4Q373</accession>
<organism evidence="1">
    <name type="scientific">uncultured Rubrobacteraceae bacterium</name>
    <dbReference type="NCBI Taxonomy" id="349277"/>
    <lineage>
        <taxon>Bacteria</taxon>
        <taxon>Bacillati</taxon>
        <taxon>Actinomycetota</taxon>
        <taxon>Rubrobacteria</taxon>
        <taxon>Rubrobacterales</taxon>
        <taxon>Rubrobacteraceae</taxon>
        <taxon>environmental samples</taxon>
    </lineage>
</organism>
<reference evidence="1" key="1">
    <citation type="submission" date="2020-02" db="EMBL/GenBank/DDBJ databases">
        <authorList>
            <person name="Meier V. D."/>
        </authorList>
    </citation>
    <scope>NUCLEOTIDE SEQUENCE</scope>
    <source>
        <strain evidence="1">AVDCRST_MAG01</strain>
    </source>
</reference>
<gene>
    <name evidence="1" type="ORF">AVDCRST_MAG01-01-2652</name>
</gene>
<name>A0A6J4Q373_9ACTN</name>
<evidence type="ECO:0000313" key="1">
    <source>
        <dbReference type="EMBL" id="CAA9426786.1"/>
    </source>
</evidence>
<dbReference type="EMBL" id="CADCUW010000354">
    <property type="protein sequence ID" value="CAA9426786.1"/>
    <property type="molecule type" value="Genomic_DNA"/>
</dbReference>